<keyword evidence="2" id="KW-0812">Transmembrane</keyword>
<name>A0A1L9BHG0_9BACT</name>
<dbReference type="AlphaFoldDB" id="A0A1L9BHG0"/>
<reference evidence="3 4" key="2">
    <citation type="submission" date="2016-12" db="EMBL/GenBank/DDBJ databases">
        <title>Draft Genome Sequence of Cystobacter ferrugineus Strain Cbfe23.</title>
        <authorList>
            <person name="Akbar S."/>
            <person name="Dowd S.E."/>
            <person name="Stevens D.C."/>
        </authorList>
    </citation>
    <scope>NUCLEOTIDE SEQUENCE [LARGE SCALE GENOMIC DNA]</scope>
    <source>
        <strain evidence="3 4">Cbfe23</strain>
    </source>
</reference>
<feature type="transmembrane region" description="Helical" evidence="2">
    <location>
        <begin position="139"/>
        <end position="161"/>
    </location>
</feature>
<evidence type="ECO:0000256" key="1">
    <source>
        <dbReference type="SAM" id="MobiDB-lite"/>
    </source>
</evidence>
<gene>
    <name evidence="3" type="ORF">BON30_00195</name>
</gene>
<comment type="caution">
    <text evidence="3">The sequence shown here is derived from an EMBL/GenBank/DDBJ whole genome shotgun (WGS) entry which is preliminary data.</text>
</comment>
<keyword evidence="4" id="KW-1185">Reference proteome</keyword>
<organism evidence="3 4">
    <name type="scientific">Cystobacter ferrugineus</name>
    <dbReference type="NCBI Taxonomy" id="83449"/>
    <lineage>
        <taxon>Bacteria</taxon>
        <taxon>Pseudomonadati</taxon>
        <taxon>Myxococcota</taxon>
        <taxon>Myxococcia</taxon>
        <taxon>Myxococcales</taxon>
        <taxon>Cystobacterineae</taxon>
        <taxon>Archangiaceae</taxon>
        <taxon>Cystobacter</taxon>
    </lineage>
</organism>
<dbReference type="STRING" id="83449.BON30_00195"/>
<feature type="region of interest" description="Disordered" evidence="1">
    <location>
        <begin position="176"/>
        <end position="215"/>
    </location>
</feature>
<evidence type="ECO:0000313" key="3">
    <source>
        <dbReference type="EMBL" id="OJH41707.1"/>
    </source>
</evidence>
<proteinExistence type="predicted"/>
<evidence type="ECO:0000256" key="2">
    <source>
        <dbReference type="SAM" id="Phobius"/>
    </source>
</evidence>
<dbReference type="EMBL" id="MPIN01000001">
    <property type="protein sequence ID" value="OJH41707.1"/>
    <property type="molecule type" value="Genomic_DNA"/>
</dbReference>
<feature type="compositionally biased region" description="Low complexity" evidence="1">
    <location>
        <begin position="189"/>
        <end position="200"/>
    </location>
</feature>
<keyword evidence="2" id="KW-1133">Transmembrane helix</keyword>
<accession>A0A1L9BHG0</accession>
<evidence type="ECO:0000313" key="4">
    <source>
        <dbReference type="Proteomes" id="UP000182229"/>
    </source>
</evidence>
<feature type="transmembrane region" description="Helical" evidence="2">
    <location>
        <begin position="105"/>
        <end position="127"/>
    </location>
</feature>
<reference evidence="4" key="1">
    <citation type="submission" date="2016-11" db="EMBL/GenBank/DDBJ databases">
        <authorList>
            <person name="Shukria A."/>
            <person name="Stevens D.C."/>
        </authorList>
    </citation>
    <scope>NUCLEOTIDE SEQUENCE [LARGE SCALE GENOMIC DNA]</scope>
    <source>
        <strain evidence="4">Cbfe23</strain>
    </source>
</reference>
<sequence>MLVFPSSPLLGRLLSGLGCAALLHGAGDALGMGPAVFVAYVLLASALVMRWRHRSALPSSRSAGATGGTWRLARAQEAEPLRRESTAGKLLAFPDQRTFWSRVKLWVGGVGLLACGLWWLLLTALLAMPDPAPALDQLFTSSFLPLVLVSLLLPVLFLVFLRSGLRGPADPFVPAHGAPEYTQRPLPGRSARARASASSTRGKKSHLRLVRDTTC</sequence>
<dbReference type="Proteomes" id="UP000182229">
    <property type="component" value="Unassembled WGS sequence"/>
</dbReference>
<protein>
    <submittedName>
        <fullName evidence="3">Uncharacterized protein</fullName>
    </submittedName>
</protein>
<feature type="transmembrane region" description="Helical" evidence="2">
    <location>
        <begin position="35"/>
        <end position="51"/>
    </location>
</feature>
<keyword evidence="2" id="KW-0472">Membrane</keyword>